<feature type="domain" description="Cas12f1-like TNB" evidence="2">
    <location>
        <begin position="25"/>
        <end position="59"/>
    </location>
</feature>
<evidence type="ECO:0000256" key="1">
    <source>
        <dbReference type="ARBA" id="ARBA00023125"/>
    </source>
</evidence>
<dbReference type="Pfam" id="PF07282">
    <property type="entry name" value="Cas12f1-like_TNB"/>
    <property type="match status" value="1"/>
</dbReference>
<accession>A0AA43GQI8</accession>
<gene>
    <name evidence="3" type="ORF">NWP17_00490</name>
</gene>
<proteinExistence type="predicted"/>
<dbReference type="Proteomes" id="UP001159387">
    <property type="component" value="Unassembled WGS sequence"/>
</dbReference>
<sequence>VLEDLNVSGMLKNRRLSRAISQQGWQQFRTFCEAKSEKLKRDFRVIDRWEPTSQICCCCWSVG</sequence>
<comment type="caution">
    <text evidence="3">The sequence shown here is derived from an EMBL/GenBank/DDBJ whole genome shotgun (WGS) entry which is preliminary data.</text>
</comment>
<keyword evidence="1" id="KW-0238">DNA-binding</keyword>
<dbReference type="AlphaFoldDB" id="A0AA43GQI8"/>
<keyword evidence="4" id="KW-1185">Reference proteome</keyword>
<evidence type="ECO:0000313" key="3">
    <source>
        <dbReference type="EMBL" id="MDH6058937.1"/>
    </source>
</evidence>
<protein>
    <submittedName>
        <fullName evidence="3">Transposase</fullName>
    </submittedName>
</protein>
<organism evidence="3 4">
    <name type="scientific">Chrysosporum bergii ANA360D</name>
    <dbReference type="NCBI Taxonomy" id="617107"/>
    <lineage>
        <taxon>Bacteria</taxon>
        <taxon>Bacillati</taxon>
        <taxon>Cyanobacteriota</taxon>
        <taxon>Cyanophyceae</taxon>
        <taxon>Nostocales</taxon>
        <taxon>Nodulariaceae</taxon>
        <taxon>Chrysosporum</taxon>
    </lineage>
</organism>
<dbReference type="RefSeq" id="WP_425332629.1">
    <property type="nucleotide sequence ID" value="NZ_JANQDH010000004.1"/>
</dbReference>
<evidence type="ECO:0000313" key="4">
    <source>
        <dbReference type="Proteomes" id="UP001159387"/>
    </source>
</evidence>
<reference evidence="3 4" key="1">
    <citation type="journal article" date="2023" name="J. Phycol.">
        <title>Chrysosporum ovalisporum is synonymous with the true-branching cyanobacterium Umezakia natans (Nostocales/Aphanizomenonaceae).</title>
        <authorList>
            <person name="McGregor G.B."/>
            <person name="Sendall B.C."/>
            <person name="Niiyama Y."/>
            <person name="Tuji A."/>
            <person name="Willis A."/>
        </authorList>
    </citation>
    <scope>NUCLEOTIDE SEQUENCE [LARGE SCALE GENOMIC DNA]</scope>
    <source>
        <strain evidence="3 4">ANA360D</strain>
    </source>
</reference>
<evidence type="ECO:0000259" key="2">
    <source>
        <dbReference type="Pfam" id="PF07282"/>
    </source>
</evidence>
<dbReference type="EMBL" id="JANQDH010000004">
    <property type="protein sequence ID" value="MDH6058937.1"/>
    <property type="molecule type" value="Genomic_DNA"/>
</dbReference>
<feature type="non-terminal residue" evidence="3">
    <location>
        <position position="1"/>
    </location>
</feature>
<dbReference type="GO" id="GO:0003677">
    <property type="term" value="F:DNA binding"/>
    <property type="evidence" value="ECO:0007669"/>
    <property type="project" value="UniProtKB-KW"/>
</dbReference>
<name>A0AA43GQI8_9CYAN</name>
<dbReference type="InterPro" id="IPR010095">
    <property type="entry name" value="Cas12f1-like_TNB"/>
</dbReference>